<dbReference type="Pfam" id="PF13419">
    <property type="entry name" value="HAD_2"/>
    <property type="match status" value="1"/>
</dbReference>
<dbReference type="InterPro" id="IPR036412">
    <property type="entry name" value="HAD-like_sf"/>
</dbReference>
<dbReference type="FunFam" id="3.40.50.1000:FF:000055">
    <property type="entry name" value="Haloacid dehalogenase-like hydrolase family protein"/>
    <property type="match status" value="1"/>
</dbReference>
<dbReference type="Gene3D" id="1.10.150.240">
    <property type="entry name" value="Putative phosphatase, domain 2"/>
    <property type="match status" value="1"/>
</dbReference>
<gene>
    <name evidence="1" type="ORF">AMK59_8440</name>
</gene>
<dbReference type="InterPro" id="IPR023198">
    <property type="entry name" value="PGP-like_dom2"/>
</dbReference>
<dbReference type="OrthoDB" id="6762819at2759"/>
<dbReference type="AlphaFoldDB" id="A0A0T6ATQ4"/>
<dbReference type="Gene3D" id="3.40.50.1000">
    <property type="entry name" value="HAD superfamily/HAD-like"/>
    <property type="match status" value="1"/>
</dbReference>
<proteinExistence type="predicted"/>
<keyword evidence="1" id="KW-0378">Hydrolase</keyword>
<sequence length="238" mass="26910">MLASNCNCSHHQYRTVSHCIFDLDGTLLDTEPIYTEIYIDMLKEHGENLTSDLRQKIAGTTNEETWKITTRETTIKLPWKLLAEEYRKRSHARLGNCQLLPGVERLLLHLWKHQIPMAIASSTTSALFECKTKVHMDLFKVFHHVVCGGTDQAVSRGKPQPDVYLVCADRFEEKPRPGNCLAFEDCSNGVQAAIGAGMQCVAIYAKDIPKKNYNCSTMVINSLEEFQPQQFGLPSFDT</sequence>
<dbReference type="EMBL" id="LJIG01022838">
    <property type="protein sequence ID" value="KRT78456.1"/>
    <property type="molecule type" value="Genomic_DNA"/>
</dbReference>
<dbReference type="InterPro" id="IPR006439">
    <property type="entry name" value="HAD-SF_hydro_IA"/>
</dbReference>
<evidence type="ECO:0000313" key="2">
    <source>
        <dbReference type="Proteomes" id="UP000051574"/>
    </source>
</evidence>
<dbReference type="InterPro" id="IPR023214">
    <property type="entry name" value="HAD_sf"/>
</dbReference>
<reference evidence="1 2" key="1">
    <citation type="submission" date="2015-09" db="EMBL/GenBank/DDBJ databases">
        <title>Draft genome of the scarab beetle Oryctes borbonicus.</title>
        <authorList>
            <person name="Meyer J.M."/>
            <person name="Markov G.V."/>
            <person name="Baskaran P."/>
            <person name="Herrmann M."/>
            <person name="Sommer R.J."/>
            <person name="Roedelsperger C."/>
        </authorList>
    </citation>
    <scope>NUCLEOTIDE SEQUENCE [LARGE SCALE GENOMIC DNA]</scope>
    <source>
        <strain evidence="1">OB123</strain>
        <tissue evidence="1">Whole animal</tissue>
    </source>
</reference>
<evidence type="ECO:0000313" key="1">
    <source>
        <dbReference type="EMBL" id="KRT78456.1"/>
    </source>
</evidence>
<dbReference type="PANTHER" id="PTHR18901">
    <property type="entry name" value="2-DEOXYGLUCOSE-6-PHOSPHATE PHOSPHATASE 2"/>
    <property type="match status" value="1"/>
</dbReference>
<dbReference type="NCBIfam" id="TIGR01509">
    <property type="entry name" value="HAD-SF-IA-v3"/>
    <property type="match status" value="1"/>
</dbReference>
<accession>A0A0T6ATQ4</accession>
<keyword evidence="2" id="KW-1185">Reference proteome</keyword>
<dbReference type="PANTHER" id="PTHR18901:SF38">
    <property type="entry name" value="PSEUDOURIDINE-5'-PHOSPHATASE"/>
    <property type="match status" value="1"/>
</dbReference>
<dbReference type="SFLD" id="SFLDG01129">
    <property type="entry name" value="C1.5:_HAD__Beta-PGM__Phosphata"/>
    <property type="match status" value="1"/>
</dbReference>
<dbReference type="SUPFAM" id="SSF56784">
    <property type="entry name" value="HAD-like"/>
    <property type="match status" value="1"/>
</dbReference>
<protein>
    <submittedName>
        <fullName evidence="1">Hydrolase</fullName>
    </submittedName>
</protein>
<dbReference type="GO" id="GO:0016791">
    <property type="term" value="F:phosphatase activity"/>
    <property type="evidence" value="ECO:0007669"/>
    <property type="project" value="TreeGrafter"/>
</dbReference>
<name>A0A0T6ATQ4_9SCAR</name>
<dbReference type="InterPro" id="IPR041492">
    <property type="entry name" value="HAD_2"/>
</dbReference>
<organism evidence="1 2">
    <name type="scientific">Oryctes borbonicus</name>
    <dbReference type="NCBI Taxonomy" id="1629725"/>
    <lineage>
        <taxon>Eukaryota</taxon>
        <taxon>Metazoa</taxon>
        <taxon>Ecdysozoa</taxon>
        <taxon>Arthropoda</taxon>
        <taxon>Hexapoda</taxon>
        <taxon>Insecta</taxon>
        <taxon>Pterygota</taxon>
        <taxon>Neoptera</taxon>
        <taxon>Endopterygota</taxon>
        <taxon>Coleoptera</taxon>
        <taxon>Polyphaga</taxon>
        <taxon>Scarabaeiformia</taxon>
        <taxon>Scarabaeidae</taxon>
        <taxon>Dynastinae</taxon>
        <taxon>Oryctes</taxon>
    </lineage>
</organism>
<dbReference type="Proteomes" id="UP000051574">
    <property type="component" value="Unassembled WGS sequence"/>
</dbReference>
<comment type="caution">
    <text evidence="1">The sequence shown here is derived from an EMBL/GenBank/DDBJ whole genome shotgun (WGS) entry which is preliminary data.</text>
</comment>
<dbReference type="SFLD" id="SFLDS00003">
    <property type="entry name" value="Haloacid_Dehalogenase"/>
    <property type="match status" value="1"/>
</dbReference>